<dbReference type="Proteomes" id="UP001501508">
    <property type="component" value="Unassembled WGS sequence"/>
</dbReference>
<proteinExistence type="predicted"/>
<organism evidence="1 2">
    <name type="scientific">Ravibacter arvi</name>
    <dbReference type="NCBI Taxonomy" id="2051041"/>
    <lineage>
        <taxon>Bacteria</taxon>
        <taxon>Pseudomonadati</taxon>
        <taxon>Bacteroidota</taxon>
        <taxon>Cytophagia</taxon>
        <taxon>Cytophagales</taxon>
        <taxon>Spirosomataceae</taxon>
        <taxon>Ravibacter</taxon>
    </lineage>
</organism>
<accession>A0ABP8LXZ2</accession>
<reference evidence="2" key="1">
    <citation type="journal article" date="2019" name="Int. J. Syst. Evol. Microbiol.">
        <title>The Global Catalogue of Microorganisms (GCM) 10K type strain sequencing project: providing services to taxonomists for standard genome sequencing and annotation.</title>
        <authorList>
            <consortium name="The Broad Institute Genomics Platform"/>
            <consortium name="The Broad Institute Genome Sequencing Center for Infectious Disease"/>
            <person name="Wu L."/>
            <person name="Ma J."/>
        </authorList>
    </citation>
    <scope>NUCLEOTIDE SEQUENCE [LARGE SCALE GENOMIC DNA]</scope>
    <source>
        <strain evidence="2">JCM 31920</strain>
    </source>
</reference>
<dbReference type="EMBL" id="BAABEY010000018">
    <property type="protein sequence ID" value="GAA4438378.1"/>
    <property type="molecule type" value="Genomic_DNA"/>
</dbReference>
<gene>
    <name evidence="1" type="ORF">GCM10023091_18940</name>
</gene>
<protein>
    <submittedName>
        <fullName evidence="1">Uncharacterized protein</fullName>
    </submittedName>
</protein>
<comment type="caution">
    <text evidence="1">The sequence shown here is derived from an EMBL/GenBank/DDBJ whole genome shotgun (WGS) entry which is preliminary data.</text>
</comment>
<name>A0ABP8LXZ2_9BACT</name>
<evidence type="ECO:0000313" key="2">
    <source>
        <dbReference type="Proteomes" id="UP001501508"/>
    </source>
</evidence>
<keyword evidence="2" id="KW-1185">Reference proteome</keyword>
<evidence type="ECO:0000313" key="1">
    <source>
        <dbReference type="EMBL" id="GAA4438378.1"/>
    </source>
</evidence>
<sequence length="134" mass="14867">MFSAFLVALTLATCFGVEQDNRTLMSADALTLAEPIGAQLQNEDEILFGSSCYVDVTETVMIRHFASRECDESDGSWTSDAPEGIHFNDHNDEQTTTPMYSWIMLTVHPTATYSMPFQEICPLHPGSNYPPPQA</sequence>